<dbReference type="PANTHER" id="PTHR28280:SF1">
    <property type="entry name" value="SHUTTLING PRE-60S FACTOR ECM1"/>
    <property type="match status" value="1"/>
</dbReference>
<keyword evidence="6" id="KW-0539">Nucleus</keyword>
<evidence type="ECO:0000256" key="5">
    <source>
        <dbReference type="ARBA" id="ARBA00022517"/>
    </source>
</evidence>
<evidence type="ECO:0000313" key="8">
    <source>
        <dbReference type="EMBL" id="KAL2266511.1"/>
    </source>
</evidence>
<evidence type="ECO:0000256" key="4">
    <source>
        <dbReference type="ARBA" id="ARBA00022490"/>
    </source>
</evidence>
<feature type="region of interest" description="Disordered" evidence="7">
    <location>
        <begin position="1"/>
        <end position="85"/>
    </location>
</feature>
<keyword evidence="5" id="KW-0690">Ribosome biogenesis</keyword>
<dbReference type="InterPro" id="IPR022784">
    <property type="entry name" value="Ribosome_bgen_Alb1"/>
</dbReference>
<evidence type="ECO:0000256" key="2">
    <source>
        <dbReference type="ARBA" id="ARBA00004496"/>
    </source>
</evidence>
<name>A0ABR4D9N5_9PEZI</name>
<feature type="compositionally biased region" description="Basic and acidic residues" evidence="7">
    <location>
        <begin position="165"/>
        <end position="178"/>
    </location>
</feature>
<dbReference type="Proteomes" id="UP001600064">
    <property type="component" value="Unassembled WGS sequence"/>
</dbReference>
<evidence type="ECO:0000256" key="6">
    <source>
        <dbReference type="ARBA" id="ARBA00023242"/>
    </source>
</evidence>
<dbReference type="PANTHER" id="PTHR28280">
    <property type="entry name" value="SHUTTLING PRE-60S FACTOR ECM1"/>
    <property type="match status" value="1"/>
</dbReference>
<protein>
    <recommendedName>
        <fullName evidence="10">Alb1-domain-containing protein</fullName>
    </recommendedName>
</protein>
<feature type="compositionally biased region" description="Basic residues" evidence="7">
    <location>
        <begin position="8"/>
        <end position="21"/>
    </location>
</feature>
<accession>A0ABR4D9N5</accession>
<reference evidence="8 9" key="1">
    <citation type="journal article" date="2024" name="Commun. Biol.">
        <title>Comparative genomic analysis of thermophilic fungi reveals convergent evolutionary adaptations and gene losses.</title>
        <authorList>
            <person name="Steindorff A.S."/>
            <person name="Aguilar-Pontes M.V."/>
            <person name="Robinson A.J."/>
            <person name="Andreopoulos B."/>
            <person name="LaButti K."/>
            <person name="Kuo A."/>
            <person name="Mondo S."/>
            <person name="Riley R."/>
            <person name="Otillar R."/>
            <person name="Haridas S."/>
            <person name="Lipzen A."/>
            <person name="Grimwood J."/>
            <person name="Schmutz J."/>
            <person name="Clum A."/>
            <person name="Reid I.D."/>
            <person name="Moisan M.C."/>
            <person name="Butler G."/>
            <person name="Nguyen T.T.M."/>
            <person name="Dewar K."/>
            <person name="Conant G."/>
            <person name="Drula E."/>
            <person name="Henrissat B."/>
            <person name="Hansel C."/>
            <person name="Singer S."/>
            <person name="Hutchinson M.I."/>
            <person name="de Vries R.P."/>
            <person name="Natvig D.O."/>
            <person name="Powell A.J."/>
            <person name="Tsang A."/>
            <person name="Grigoriev I.V."/>
        </authorList>
    </citation>
    <scope>NUCLEOTIDE SEQUENCE [LARGE SCALE GENOMIC DNA]</scope>
    <source>
        <strain evidence="8 9">ATCC 22073</strain>
    </source>
</reference>
<feature type="compositionally biased region" description="Low complexity" evidence="7">
    <location>
        <begin position="179"/>
        <end position="198"/>
    </location>
</feature>
<keyword evidence="3" id="KW-0813">Transport</keyword>
<gene>
    <name evidence="8" type="ORF">VTJ83DRAFT_5863</name>
</gene>
<evidence type="ECO:0000256" key="7">
    <source>
        <dbReference type="SAM" id="MobiDB-lite"/>
    </source>
</evidence>
<dbReference type="EMBL" id="JAZGUE010000005">
    <property type="protein sequence ID" value="KAL2266511.1"/>
    <property type="molecule type" value="Genomic_DNA"/>
</dbReference>
<feature type="compositionally biased region" description="Acidic residues" evidence="7">
    <location>
        <begin position="149"/>
        <end position="164"/>
    </location>
</feature>
<evidence type="ECO:0000256" key="3">
    <source>
        <dbReference type="ARBA" id="ARBA00022448"/>
    </source>
</evidence>
<feature type="region of interest" description="Disordered" evidence="7">
    <location>
        <begin position="149"/>
        <end position="206"/>
    </location>
</feature>
<evidence type="ECO:0000256" key="1">
    <source>
        <dbReference type="ARBA" id="ARBA00004123"/>
    </source>
</evidence>
<evidence type="ECO:0008006" key="10">
    <source>
        <dbReference type="Google" id="ProtNLM"/>
    </source>
</evidence>
<proteinExistence type="predicted"/>
<sequence length="206" mass="22214">MAKGTITKGKKAPSKHSRAARRATSPGIDTDKSLKDVQPPPGSIDRRPAVLAAHHAAGVTKKAKSGRKAVLSSRARRRQLKSMDRAEAVMDRTAVKVQKSIGHAKVISARKKAWDDINREAFERTEKLKLSRKALAKLEEDAMVEAFYADEDGNVEMGGAEEEEEGKKEKEAKKEARAEAAGPAPANAGVVGAPPQVASMEEEEIL</sequence>
<keyword evidence="4" id="KW-0963">Cytoplasm</keyword>
<keyword evidence="9" id="KW-1185">Reference proteome</keyword>
<comment type="subcellular location">
    <subcellularLocation>
        <location evidence="2">Cytoplasm</location>
    </subcellularLocation>
    <subcellularLocation>
        <location evidence="1">Nucleus</location>
    </subcellularLocation>
</comment>
<evidence type="ECO:0000313" key="9">
    <source>
        <dbReference type="Proteomes" id="UP001600064"/>
    </source>
</evidence>
<dbReference type="RefSeq" id="XP_070865238.1">
    <property type="nucleotide sequence ID" value="XM_071012510.1"/>
</dbReference>
<dbReference type="GeneID" id="98127154"/>
<dbReference type="Pfam" id="PF09135">
    <property type="entry name" value="Alb1"/>
    <property type="match status" value="1"/>
</dbReference>
<dbReference type="InterPro" id="IPR053278">
    <property type="entry name" value="Pre-60S_factor_ECM1"/>
</dbReference>
<organism evidence="8 9">
    <name type="scientific">Remersonia thermophila</name>
    <dbReference type="NCBI Taxonomy" id="72144"/>
    <lineage>
        <taxon>Eukaryota</taxon>
        <taxon>Fungi</taxon>
        <taxon>Dikarya</taxon>
        <taxon>Ascomycota</taxon>
        <taxon>Pezizomycotina</taxon>
        <taxon>Sordariomycetes</taxon>
        <taxon>Sordariomycetidae</taxon>
        <taxon>Sordariales</taxon>
        <taxon>Sordariales incertae sedis</taxon>
        <taxon>Remersonia</taxon>
    </lineage>
</organism>
<comment type="caution">
    <text evidence="8">The sequence shown here is derived from an EMBL/GenBank/DDBJ whole genome shotgun (WGS) entry which is preliminary data.</text>
</comment>